<dbReference type="GeneID" id="17039044"/>
<evidence type="ECO:0000256" key="2">
    <source>
        <dbReference type="ARBA" id="ARBA00022692"/>
    </source>
</evidence>
<dbReference type="OrthoDB" id="2159384at2759"/>
<dbReference type="GO" id="GO:0016020">
    <property type="term" value="C:membrane"/>
    <property type="evidence" value="ECO:0007669"/>
    <property type="project" value="UniProtKB-SubCell"/>
</dbReference>
<dbReference type="Proteomes" id="UP000007264">
    <property type="component" value="Unassembled WGS sequence"/>
</dbReference>
<reference evidence="7 8" key="1">
    <citation type="journal article" date="2012" name="Genome Biol.">
        <title>The genome of the polar eukaryotic microalga coccomyxa subellipsoidea reveals traits of cold adaptation.</title>
        <authorList>
            <person name="Blanc G."/>
            <person name="Agarkova I."/>
            <person name="Grimwood J."/>
            <person name="Kuo A."/>
            <person name="Brueggeman A."/>
            <person name="Dunigan D."/>
            <person name="Gurnon J."/>
            <person name="Ladunga I."/>
            <person name="Lindquist E."/>
            <person name="Lucas S."/>
            <person name="Pangilinan J."/>
            <person name="Proschold T."/>
            <person name="Salamov A."/>
            <person name="Schmutz J."/>
            <person name="Weeks D."/>
            <person name="Yamada T."/>
            <person name="Claverie J.M."/>
            <person name="Grigoriev I."/>
            <person name="Van Etten J."/>
            <person name="Lomsadze A."/>
            <person name="Borodovsky M."/>
        </authorList>
    </citation>
    <scope>NUCLEOTIDE SEQUENCE [LARGE SCALE GENOMIC DNA]</scope>
    <source>
        <strain evidence="7 8">C-169</strain>
    </source>
</reference>
<dbReference type="eggNOG" id="KOG1162">
    <property type="taxonomic scope" value="Eukaryota"/>
</dbReference>
<dbReference type="KEGG" id="csl:COCSUDRAFT_17842"/>
<comment type="caution">
    <text evidence="7">The sequence shown here is derived from an EMBL/GenBank/DDBJ whole genome shotgun (WGS) entry which is preliminary data.</text>
</comment>
<evidence type="ECO:0000259" key="6">
    <source>
        <dbReference type="PROSITE" id="PS51380"/>
    </source>
</evidence>
<dbReference type="RefSeq" id="XP_005645606.1">
    <property type="nucleotide sequence ID" value="XM_005645549.1"/>
</dbReference>
<dbReference type="PANTHER" id="PTHR10783:SF46">
    <property type="entry name" value="PROTEIN ERD1 HOMOLOG 2"/>
    <property type="match status" value="1"/>
</dbReference>
<dbReference type="PROSITE" id="PS51380">
    <property type="entry name" value="EXS"/>
    <property type="match status" value="1"/>
</dbReference>
<organism evidence="7 8">
    <name type="scientific">Coccomyxa subellipsoidea (strain C-169)</name>
    <name type="common">Green microalga</name>
    <dbReference type="NCBI Taxonomy" id="574566"/>
    <lineage>
        <taxon>Eukaryota</taxon>
        <taxon>Viridiplantae</taxon>
        <taxon>Chlorophyta</taxon>
        <taxon>core chlorophytes</taxon>
        <taxon>Trebouxiophyceae</taxon>
        <taxon>Trebouxiophyceae incertae sedis</taxon>
        <taxon>Coccomyxaceae</taxon>
        <taxon>Coccomyxa</taxon>
        <taxon>Coccomyxa subellipsoidea</taxon>
    </lineage>
</organism>
<feature type="domain" description="EXS" evidence="6">
    <location>
        <begin position="174"/>
        <end position="373"/>
    </location>
</feature>
<feature type="transmembrane region" description="Helical" evidence="5">
    <location>
        <begin position="39"/>
        <end position="58"/>
    </location>
</feature>
<evidence type="ECO:0000256" key="3">
    <source>
        <dbReference type="ARBA" id="ARBA00022989"/>
    </source>
</evidence>
<evidence type="ECO:0000313" key="8">
    <source>
        <dbReference type="Proteomes" id="UP000007264"/>
    </source>
</evidence>
<keyword evidence="2 5" id="KW-0812">Transmembrane</keyword>
<dbReference type="PANTHER" id="PTHR10783">
    <property type="entry name" value="XENOTROPIC AND POLYTROPIC RETROVIRUS RECEPTOR 1-RELATED"/>
    <property type="match status" value="1"/>
</dbReference>
<protein>
    <submittedName>
        <fullName evidence="7">EXS-domain-containing protein</fullName>
    </submittedName>
</protein>
<keyword evidence="3 5" id="KW-1133">Transmembrane helix</keyword>
<evidence type="ECO:0000256" key="5">
    <source>
        <dbReference type="SAM" id="Phobius"/>
    </source>
</evidence>
<dbReference type="PROSITE" id="PS51257">
    <property type="entry name" value="PROKAR_LIPOPROTEIN"/>
    <property type="match status" value="1"/>
</dbReference>
<dbReference type="InterPro" id="IPR004342">
    <property type="entry name" value="EXS_C"/>
</dbReference>
<dbReference type="AlphaFoldDB" id="I0YRP3"/>
<keyword evidence="4 5" id="KW-0472">Membrane</keyword>
<dbReference type="Pfam" id="PF03124">
    <property type="entry name" value="EXS"/>
    <property type="match status" value="1"/>
</dbReference>
<keyword evidence="8" id="KW-1185">Reference proteome</keyword>
<dbReference type="EMBL" id="AGSI01000013">
    <property type="protein sequence ID" value="EIE21062.1"/>
    <property type="molecule type" value="Genomic_DNA"/>
</dbReference>
<evidence type="ECO:0000256" key="4">
    <source>
        <dbReference type="ARBA" id="ARBA00023136"/>
    </source>
</evidence>
<dbReference type="GO" id="GO:0005737">
    <property type="term" value="C:cytoplasm"/>
    <property type="evidence" value="ECO:0007669"/>
    <property type="project" value="TreeGrafter"/>
</dbReference>
<name>I0YRP3_COCSC</name>
<sequence>MHAQWDRTFVVGVLGGATLAAYAIVACLRTASQDHLELFHIYYQPLLVILAMLWLWAIDVRIFERKRIAYGVCFSPHDQHSSRQGAALLDIPTVTVCMLCPCSVMSMSTRQFFARTLYRVATPVREVSWADFLLADVLTSLAKALSDLERALCHLLAGPVMQPHASEQFLSGDQVCGSSSWIIPLGLALPYAWRLCQCIRVYRDTGVRTNLFNALKYSTAFPVIFFSAMKYQVPVEEWHGFYKPMWLLSALINSSYSYYWDIERDWDIQWFTAPGVLEMHHCCKTFELFFQKAFYYYLMASNLLLRLAWTYKLSPHLRRNHDTVLAFTLLEAFRRFQWVPVRVEVELRKLQHARPDLGQLVPAPAAPERTREP</sequence>
<dbReference type="STRING" id="574566.I0YRP3"/>
<proteinExistence type="predicted"/>
<accession>I0YRP3</accession>
<gene>
    <name evidence="7" type="ORF">COCSUDRAFT_17842</name>
</gene>
<evidence type="ECO:0000256" key="1">
    <source>
        <dbReference type="ARBA" id="ARBA00004141"/>
    </source>
</evidence>
<comment type="subcellular location">
    <subcellularLocation>
        <location evidence="1">Membrane</location>
        <topology evidence="1">Multi-pass membrane protein</topology>
    </subcellularLocation>
</comment>
<evidence type="ECO:0000313" key="7">
    <source>
        <dbReference type="EMBL" id="EIE21062.1"/>
    </source>
</evidence>